<dbReference type="PANTHER" id="PTHR11070">
    <property type="entry name" value="UVRD / RECB / PCRA DNA HELICASE FAMILY MEMBER"/>
    <property type="match status" value="1"/>
</dbReference>
<proteinExistence type="predicted"/>
<keyword evidence="3 5" id="KW-0347">Helicase</keyword>
<dbReference type="InterPro" id="IPR027417">
    <property type="entry name" value="P-loop_NTPase"/>
</dbReference>
<evidence type="ECO:0000259" key="6">
    <source>
        <dbReference type="PROSITE" id="PS51198"/>
    </source>
</evidence>
<keyword evidence="1 5" id="KW-0547">Nucleotide-binding</keyword>
<dbReference type="GO" id="GO:0003677">
    <property type="term" value="F:DNA binding"/>
    <property type="evidence" value="ECO:0007669"/>
    <property type="project" value="InterPro"/>
</dbReference>
<dbReference type="PANTHER" id="PTHR11070:SF17">
    <property type="entry name" value="DNA HELICASE IV"/>
    <property type="match status" value="1"/>
</dbReference>
<dbReference type="InterPro" id="IPR027785">
    <property type="entry name" value="UvrD-like_helicase_C"/>
</dbReference>
<dbReference type="PATRIC" id="fig|1265816.5.peg.1177"/>
<dbReference type="AlphaFoldDB" id="W7D8Q6"/>
<keyword evidence="2 5" id="KW-0378">Hydrolase</keyword>
<evidence type="ECO:0000313" key="8">
    <source>
        <dbReference type="Proteomes" id="UP000019248"/>
    </source>
</evidence>
<dbReference type="Pfam" id="PF13538">
    <property type="entry name" value="UvrD_C_2"/>
    <property type="match status" value="1"/>
</dbReference>
<keyword evidence="8" id="KW-1185">Reference proteome</keyword>
<dbReference type="InterPro" id="IPR000212">
    <property type="entry name" value="DNA_helicase_UvrD/REP"/>
</dbReference>
<dbReference type="EMBL" id="AODL01000007">
    <property type="protein sequence ID" value="EUJ45385.1"/>
    <property type="molecule type" value="Genomic_DNA"/>
</dbReference>
<accession>W7D8Q6</accession>
<evidence type="ECO:0000256" key="5">
    <source>
        <dbReference type="PROSITE-ProRule" id="PRU00560"/>
    </source>
</evidence>
<evidence type="ECO:0000256" key="2">
    <source>
        <dbReference type="ARBA" id="ARBA00022801"/>
    </source>
</evidence>
<dbReference type="GO" id="GO:0005829">
    <property type="term" value="C:cytosol"/>
    <property type="evidence" value="ECO:0007669"/>
    <property type="project" value="TreeGrafter"/>
</dbReference>
<evidence type="ECO:0000256" key="4">
    <source>
        <dbReference type="ARBA" id="ARBA00022840"/>
    </source>
</evidence>
<evidence type="ECO:0000256" key="1">
    <source>
        <dbReference type="ARBA" id="ARBA00022741"/>
    </source>
</evidence>
<evidence type="ECO:0000313" key="7">
    <source>
        <dbReference type="EMBL" id="EUJ45385.1"/>
    </source>
</evidence>
<organism evidence="7 8">
    <name type="scientific">Listeria riparia FSL S10-1204</name>
    <dbReference type="NCBI Taxonomy" id="1265816"/>
    <lineage>
        <taxon>Bacteria</taxon>
        <taxon>Bacillati</taxon>
        <taxon>Bacillota</taxon>
        <taxon>Bacilli</taxon>
        <taxon>Bacillales</taxon>
        <taxon>Listeriaceae</taxon>
        <taxon>Listeria</taxon>
    </lineage>
</organism>
<dbReference type="SUPFAM" id="SSF52540">
    <property type="entry name" value="P-loop containing nucleoside triphosphate hydrolases"/>
    <property type="match status" value="1"/>
</dbReference>
<sequence>MNGVDRLSKNQKVEEARMYHVLEVIEQKTAQLKQKQGNLATDVIDLRKNFWDEIKVNLETFDDRLETALSIKQQAEFLAERELTHHHRDKALQILRKLKDSPYFARIDFTPDDTKKTSPIYIGIAGLSNETDDDYLIYDWRAPISSMYYDFSPGPAEYASTENIVSGKMELKRQFIIRHGELQAMFDTNVAIGDELLKEVLGNNASDKMKNIVATIQKEQNQIIRNVKNKYLIVQGVAGSGKTSVALQRAAYLLYHYKEDLNNDNMLLFSPNPLFSSYIASVLPDLGETSIQQFTFQAYVEKRLGKHLNIESPFSQMESLLTTEDAAREAGIRFKASLAFKEYIDQYAKQLSTDGLIFKNIALRGNVIISKEAIGAYFYSLDYTISIPNRMSMTKDWLLEELAFLEKEERDKDWVKDEAELLDIEDYTEAYHDLQDNSEDDTFDDFDKELKILTAKIARKYFRKIRVAVSKLKFLHVTALYRNLFEAQADHTSLPENWDAICVYSLKPLRQKELLYEDTSPYMYLEDTLTRLKTNTQIKHVFIDEAQDYSPFQFFVLQQLFPSARMTILGDIHQAIYMHTLNSATLFSGEEVQTDNTEKIELQKSYRSTRQIVDFTRHLLAADLAIEPFERDGEKPSFVLCKDRQERDGKLRHMLSRLIGKEYGTIAVICKTAAESAAMYEQLSPAFDVQLATEHSYSYDSGIILLPAYLAKGIEFDAVIIPDVSAKNYEKTFEQNLFYTACTRAMHELVLFSVGDKTPFMDRVPADFYTFA</sequence>
<dbReference type="PROSITE" id="PS51198">
    <property type="entry name" value="UVRD_HELICASE_ATP_BIND"/>
    <property type="match status" value="1"/>
</dbReference>
<dbReference type="Gene3D" id="3.40.50.300">
    <property type="entry name" value="P-loop containing nucleotide triphosphate hydrolases"/>
    <property type="match status" value="3"/>
</dbReference>
<protein>
    <recommendedName>
        <fullName evidence="6">UvrD-like helicase ATP-binding domain-containing protein</fullName>
    </recommendedName>
</protein>
<comment type="caution">
    <text evidence="7">The sequence shown here is derived from an EMBL/GenBank/DDBJ whole genome shotgun (WGS) entry which is preliminary data.</text>
</comment>
<dbReference type="InterPro" id="IPR014016">
    <property type="entry name" value="UvrD-like_ATP-bd"/>
</dbReference>
<feature type="domain" description="UvrD-like helicase ATP-binding" evidence="6">
    <location>
        <begin position="215"/>
        <end position="609"/>
    </location>
</feature>
<evidence type="ECO:0000256" key="3">
    <source>
        <dbReference type="ARBA" id="ARBA00022806"/>
    </source>
</evidence>
<feature type="binding site" evidence="5">
    <location>
        <begin position="236"/>
        <end position="243"/>
    </location>
    <ligand>
        <name>ATP</name>
        <dbReference type="ChEBI" id="CHEBI:30616"/>
    </ligand>
</feature>
<dbReference type="GO" id="GO:0016787">
    <property type="term" value="F:hydrolase activity"/>
    <property type="evidence" value="ECO:0007669"/>
    <property type="project" value="UniProtKB-UniRule"/>
</dbReference>
<dbReference type="InterPro" id="IPR048228">
    <property type="entry name" value="HelD_bacillota"/>
</dbReference>
<dbReference type="GO" id="GO:0043138">
    <property type="term" value="F:3'-5' DNA helicase activity"/>
    <property type="evidence" value="ECO:0007669"/>
    <property type="project" value="TreeGrafter"/>
</dbReference>
<dbReference type="Pfam" id="PF00580">
    <property type="entry name" value="UvrD-helicase"/>
    <property type="match status" value="1"/>
</dbReference>
<name>W7D8Q6_9LIST</name>
<dbReference type="GO" id="GO:0000725">
    <property type="term" value="P:recombinational repair"/>
    <property type="evidence" value="ECO:0007669"/>
    <property type="project" value="TreeGrafter"/>
</dbReference>
<dbReference type="GO" id="GO:0005524">
    <property type="term" value="F:ATP binding"/>
    <property type="evidence" value="ECO:0007669"/>
    <property type="project" value="UniProtKB-UniRule"/>
</dbReference>
<reference evidence="7 8" key="1">
    <citation type="journal article" date="2014" name="Int. J. Syst. Evol. Microbiol.">
        <title>Listeria floridensis sp. nov., Listeria aquatica sp. nov., Listeria cornellensis sp. nov., Listeria riparia sp. nov. and Listeria grandensis sp. nov., from agricultural and natural environments.</title>
        <authorList>
            <person name="den Bakker H.C."/>
            <person name="Warchocki S."/>
            <person name="Wright E.M."/>
            <person name="Allred A.F."/>
            <person name="Ahlstrom C."/>
            <person name="Manuel C.S."/>
            <person name="Stasiewicz M.J."/>
            <person name="Burrell A."/>
            <person name="Roof S."/>
            <person name="Strawn L."/>
            <person name="Fortes E.D."/>
            <person name="Nightingale K.K."/>
            <person name="Kephart D."/>
            <person name="Wiedmann M."/>
        </authorList>
    </citation>
    <scope>NUCLEOTIDE SEQUENCE [LARGE SCALE GENOMIC DNA]</scope>
    <source>
        <strain evidence="7 8">FSL S10-1204</strain>
    </source>
</reference>
<gene>
    <name evidence="7" type="ORF">PRIP_05983</name>
</gene>
<keyword evidence="4 5" id="KW-0067">ATP-binding</keyword>
<dbReference type="NCBIfam" id="NF041464">
    <property type="entry name" value="HelD_BACSU"/>
    <property type="match status" value="1"/>
</dbReference>
<dbReference type="Proteomes" id="UP000019248">
    <property type="component" value="Unassembled WGS sequence"/>
</dbReference>